<keyword evidence="3" id="KW-0472">Membrane</keyword>
<protein>
    <submittedName>
        <fullName evidence="4">Fimbrial assembly protein</fullName>
    </submittedName>
</protein>
<feature type="coiled-coil region" evidence="1">
    <location>
        <begin position="74"/>
        <end position="101"/>
    </location>
</feature>
<keyword evidence="1" id="KW-0175">Coiled coil</keyword>
<evidence type="ECO:0000313" key="5">
    <source>
        <dbReference type="Proteomes" id="UP000029839"/>
    </source>
</evidence>
<dbReference type="PANTHER" id="PTHR40278:SF1">
    <property type="entry name" value="DNA UTILIZATION PROTEIN HOFN"/>
    <property type="match status" value="1"/>
</dbReference>
<evidence type="ECO:0000256" key="2">
    <source>
        <dbReference type="SAM" id="MobiDB-lite"/>
    </source>
</evidence>
<comment type="caution">
    <text evidence="4">The sequence shown here is derived from an EMBL/GenBank/DDBJ whole genome shotgun (WGS) entry which is preliminary data.</text>
</comment>
<sequence>MTATIDRATGAQAKKTPRAPKGAALVGGLPQVNLLPPEVKAARGLRVVKRMLALAVGVVALVIVLVFVWSVMQRSSAQDQLAQAQQETARLQAEEAKYAEVPQVQTQLEATRTARELGMSTEVLWKPYLDAITAVLPADVSFENVSLTSATPTEPAPLPAGPLEEPSIGRLTFTGRTATVPDVAAWVDALESVPGFADAWVTTATLDGAEAGSRYYAVTSSVQITDAALAQRFAAADAEEES</sequence>
<gene>
    <name evidence="4" type="ORF">N868_16640</name>
</gene>
<dbReference type="PANTHER" id="PTHR40278">
    <property type="entry name" value="DNA UTILIZATION PROTEIN HOFN"/>
    <property type="match status" value="1"/>
</dbReference>
<reference evidence="4 5" key="2">
    <citation type="journal article" date="2015" name="Stand. Genomic Sci.">
        <title>Draft genome sequence of Cellulomonas carbonis T26(T) and comparative analysis of six Cellulomonas genomes.</title>
        <authorList>
            <person name="Zhuang W."/>
            <person name="Zhang S."/>
            <person name="Xia X."/>
            <person name="Wang G."/>
        </authorList>
    </citation>
    <scope>NUCLEOTIDE SEQUENCE [LARGE SCALE GENOMIC DNA]</scope>
    <source>
        <strain evidence="4 5">T26</strain>
    </source>
</reference>
<dbReference type="InterPro" id="IPR052534">
    <property type="entry name" value="Extracell_DNA_Util/SecSys_Comp"/>
</dbReference>
<reference evidence="4 5" key="1">
    <citation type="submission" date="2013-08" db="EMBL/GenBank/DDBJ databases">
        <title>Genome sequencing of Cellulomonas carbonis T26.</title>
        <authorList>
            <person name="Chen F."/>
            <person name="Li Y."/>
            <person name="Wang G."/>
        </authorList>
    </citation>
    <scope>NUCLEOTIDE SEQUENCE [LARGE SCALE GENOMIC DNA]</scope>
    <source>
        <strain evidence="4 5">T26</strain>
    </source>
</reference>
<accession>A0A0A0BSH7</accession>
<feature type="transmembrane region" description="Helical" evidence="3">
    <location>
        <begin position="52"/>
        <end position="72"/>
    </location>
</feature>
<organism evidence="4 5">
    <name type="scientific">Cellulomonas carbonis T26</name>
    <dbReference type="NCBI Taxonomy" id="947969"/>
    <lineage>
        <taxon>Bacteria</taxon>
        <taxon>Bacillati</taxon>
        <taxon>Actinomycetota</taxon>
        <taxon>Actinomycetes</taxon>
        <taxon>Micrococcales</taxon>
        <taxon>Cellulomonadaceae</taxon>
        <taxon>Cellulomonas</taxon>
    </lineage>
</organism>
<evidence type="ECO:0000256" key="1">
    <source>
        <dbReference type="SAM" id="Coils"/>
    </source>
</evidence>
<feature type="region of interest" description="Disordered" evidence="2">
    <location>
        <begin position="1"/>
        <end position="22"/>
    </location>
</feature>
<evidence type="ECO:0000313" key="4">
    <source>
        <dbReference type="EMBL" id="KGM10099.1"/>
    </source>
</evidence>
<dbReference type="RefSeq" id="WP_043607640.1">
    <property type="nucleotide sequence ID" value="NZ_AXCY01000063.1"/>
</dbReference>
<evidence type="ECO:0000256" key="3">
    <source>
        <dbReference type="SAM" id="Phobius"/>
    </source>
</evidence>
<keyword evidence="3" id="KW-1133">Transmembrane helix</keyword>
<dbReference type="EMBL" id="AXCY01000063">
    <property type="protein sequence ID" value="KGM10099.1"/>
    <property type="molecule type" value="Genomic_DNA"/>
</dbReference>
<dbReference type="Proteomes" id="UP000029839">
    <property type="component" value="Unassembled WGS sequence"/>
</dbReference>
<dbReference type="AlphaFoldDB" id="A0A0A0BSH7"/>
<keyword evidence="5" id="KW-1185">Reference proteome</keyword>
<proteinExistence type="predicted"/>
<keyword evidence="3" id="KW-0812">Transmembrane</keyword>
<name>A0A0A0BSH7_9CELL</name>